<keyword evidence="2" id="KW-1185">Reference proteome</keyword>
<accession>A0A1B4V2H7</accession>
<dbReference type="InterPro" id="IPR008551">
    <property type="entry name" value="TANGO2"/>
</dbReference>
<evidence type="ECO:0008006" key="3">
    <source>
        <dbReference type="Google" id="ProtNLM"/>
    </source>
</evidence>
<evidence type="ECO:0000313" key="2">
    <source>
        <dbReference type="Proteomes" id="UP000218899"/>
    </source>
</evidence>
<dbReference type="Pfam" id="PF05742">
    <property type="entry name" value="TANGO2"/>
    <property type="match status" value="1"/>
</dbReference>
<dbReference type="OrthoDB" id="4380123at2"/>
<proteinExistence type="predicted"/>
<dbReference type="EMBL" id="AP014936">
    <property type="protein sequence ID" value="BAU47535.1"/>
    <property type="molecule type" value="Genomic_DNA"/>
</dbReference>
<dbReference type="AlphaFoldDB" id="A0A1B4V2H7"/>
<dbReference type="Gene3D" id="3.60.60.10">
    <property type="entry name" value="Penicillin V Acylase, Chain A"/>
    <property type="match status" value="1"/>
</dbReference>
<evidence type="ECO:0000313" key="1">
    <source>
        <dbReference type="EMBL" id="BAU47535.1"/>
    </source>
</evidence>
<dbReference type="PANTHER" id="PTHR17985:SF8">
    <property type="entry name" value="TRANSPORT AND GOLGI ORGANIZATION PROTEIN 2 HOMOLOG"/>
    <property type="match status" value="1"/>
</dbReference>
<organism evidence="1 2">
    <name type="scientific">Sulfurifustis variabilis</name>
    <dbReference type="NCBI Taxonomy" id="1675686"/>
    <lineage>
        <taxon>Bacteria</taxon>
        <taxon>Pseudomonadati</taxon>
        <taxon>Pseudomonadota</taxon>
        <taxon>Gammaproteobacteria</taxon>
        <taxon>Acidiferrobacterales</taxon>
        <taxon>Acidiferrobacteraceae</taxon>
        <taxon>Sulfurifustis</taxon>
    </lineage>
</organism>
<reference evidence="1 2" key="1">
    <citation type="submission" date="2015-08" db="EMBL/GenBank/DDBJ databases">
        <title>Complete genome sequence of Sulfurifustis variabilis.</title>
        <authorList>
            <person name="Miura A."/>
            <person name="Kojima H."/>
            <person name="Fukui M."/>
        </authorList>
    </citation>
    <scope>NUCLEOTIDE SEQUENCE [LARGE SCALE GENOMIC DNA]</scope>
    <source>
        <strain evidence="2">skN76</strain>
    </source>
</reference>
<protein>
    <recommendedName>
        <fullName evidence="3">NRDE family protein</fullName>
    </recommendedName>
</protein>
<dbReference type="KEGG" id="sva:SVA_0956"/>
<sequence>MCTLVVLRRPDHAWPLLVAGNRDEMRARPWLPPARHWPDRADVVAGQDRVAGGSWFGVNDHGVIAAVMNRVGTLGPEEGKRSRGELVLEALDHAEAFRAAEALADIDARAYRAFNLFVADPLSAYWLRHDGEATGRVEAFEVAPGLHMLTARDLDDESLARIRLHLPRFRAAAAPRPEAGDWEAWRALLADRVYAERDGPYAALNLELPNGFGTVCSQLAAVPRYPGPSTPPVFLFASGPPDRTSYEAIPFG</sequence>
<dbReference type="Proteomes" id="UP000218899">
    <property type="component" value="Chromosome"/>
</dbReference>
<dbReference type="PANTHER" id="PTHR17985">
    <property type="entry name" value="SER/THR-RICH PROTEIN T10 IN DGCR REGION"/>
    <property type="match status" value="1"/>
</dbReference>
<dbReference type="RefSeq" id="WP_096459500.1">
    <property type="nucleotide sequence ID" value="NZ_AP014936.1"/>
</dbReference>
<name>A0A1B4V2H7_9GAMM</name>
<gene>
    <name evidence="1" type="ORF">SVA_0956</name>
</gene>